<name>A0A433Y3Z1_9BACL</name>
<keyword evidence="2" id="KW-1185">Reference proteome</keyword>
<comment type="caution">
    <text evidence="1">The sequence shown here is derived from an EMBL/GenBank/DDBJ whole genome shotgun (WGS) entry which is preliminary data.</text>
</comment>
<evidence type="ECO:0000313" key="1">
    <source>
        <dbReference type="EMBL" id="RUT42914.1"/>
    </source>
</evidence>
<proteinExistence type="predicted"/>
<organism evidence="1 2">
    <name type="scientific">Paenibacillus anaericanus</name>
    <dbReference type="NCBI Taxonomy" id="170367"/>
    <lineage>
        <taxon>Bacteria</taxon>
        <taxon>Bacillati</taxon>
        <taxon>Bacillota</taxon>
        <taxon>Bacilli</taxon>
        <taxon>Bacillales</taxon>
        <taxon>Paenibacillaceae</taxon>
        <taxon>Paenibacillus</taxon>
    </lineage>
</organism>
<accession>A0A433Y3Z1</accession>
<evidence type="ECO:0000313" key="2">
    <source>
        <dbReference type="Proteomes" id="UP000279446"/>
    </source>
</evidence>
<dbReference type="RefSeq" id="WP_127194106.1">
    <property type="nucleotide sequence ID" value="NZ_RZNY01000023.1"/>
</dbReference>
<protein>
    <submittedName>
        <fullName evidence="1">Uncharacterized protein</fullName>
    </submittedName>
</protein>
<dbReference type="Proteomes" id="UP000279446">
    <property type="component" value="Unassembled WGS sequence"/>
</dbReference>
<gene>
    <name evidence="1" type="ORF">EJP82_21455</name>
</gene>
<sequence>MDEKLLVKAMKWKFEGMHLLIEALPSSLGQSVKDAEVTFIKSIHEATGEYLSNVKSEEKKSGLQPVSID</sequence>
<dbReference type="EMBL" id="RZNY01000023">
    <property type="protein sequence ID" value="RUT42914.1"/>
    <property type="molecule type" value="Genomic_DNA"/>
</dbReference>
<reference evidence="1 2" key="1">
    <citation type="submission" date="2018-12" db="EMBL/GenBank/DDBJ databases">
        <authorList>
            <person name="Sun L."/>
            <person name="Chen Z."/>
        </authorList>
    </citation>
    <scope>NUCLEOTIDE SEQUENCE [LARGE SCALE GENOMIC DNA]</scope>
    <source>
        <strain evidence="1 2">DSM 15890</strain>
    </source>
</reference>
<dbReference type="AlphaFoldDB" id="A0A433Y3Z1"/>